<organism evidence="11 12">
    <name type="scientific">Muribaculum gordoncarteri</name>
    <dbReference type="NCBI Taxonomy" id="2530390"/>
    <lineage>
        <taxon>Bacteria</taxon>
        <taxon>Pseudomonadati</taxon>
        <taxon>Bacteroidota</taxon>
        <taxon>Bacteroidia</taxon>
        <taxon>Bacteroidales</taxon>
        <taxon>Muribaculaceae</taxon>
        <taxon>Muribaculum</taxon>
    </lineage>
</organism>
<comment type="pathway">
    <text evidence="9">Protein modification; lipoprotein biosynthesis (signal peptide cleavage).</text>
</comment>
<feature type="transmembrane region" description="Helical" evidence="9">
    <location>
        <begin position="7"/>
        <end position="27"/>
    </location>
</feature>
<feature type="active site" evidence="9">
    <location>
        <position position="146"/>
    </location>
</feature>
<evidence type="ECO:0000256" key="8">
    <source>
        <dbReference type="ARBA" id="ARBA00023136"/>
    </source>
</evidence>
<dbReference type="KEGG" id="mgod:E7746_05595"/>
<feature type="transmembrane region" description="Helical" evidence="9">
    <location>
        <begin position="93"/>
        <end position="117"/>
    </location>
</feature>
<gene>
    <name evidence="9" type="primary">lspA</name>
    <name evidence="11" type="ORF">E7746_05595</name>
</gene>
<evidence type="ECO:0000256" key="7">
    <source>
        <dbReference type="ARBA" id="ARBA00022989"/>
    </source>
</evidence>
<dbReference type="PANTHER" id="PTHR33695">
    <property type="entry name" value="LIPOPROTEIN SIGNAL PEPTIDASE"/>
    <property type="match status" value="1"/>
</dbReference>
<keyword evidence="2 9" id="KW-1003">Cell membrane</keyword>
<dbReference type="HAMAP" id="MF_00161">
    <property type="entry name" value="LspA"/>
    <property type="match status" value="1"/>
</dbReference>
<dbReference type="RefSeq" id="WP_135946257.1">
    <property type="nucleotide sequence ID" value="NZ_CP039393.1"/>
</dbReference>
<evidence type="ECO:0000256" key="3">
    <source>
        <dbReference type="ARBA" id="ARBA00022670"/>
    </source>
</evidence>
<evidence type="ECO:0000313" key="12">
    <source>
        <dbReference type="Proteomes" id="UP000297031"/>
    </source>
</evidence>
<dbReference type="AlphaFoldDB" id="A0A4V1D1J3"/>
<keyword evidence="4 9" id="KW-0812">Transmembrane</keyword>
<reference evidence="11 12" key="1">
    <citation type="submission" date="2019-02" db="EMBL/GenBank/DDBJ databases">
        <title>Isolation and identification of novel species under the genus Muribaculum.</title>
        <authorList>
            <person name="Miyake S."/>
            <person name="Ding Y."/>
            <person name="Low A."/>
            <person name="Soh M."/>
            <person name="Seedorf H."/>
        </authorList>
    </citation>
    <scope>NUCLEOTIDE SEQUENCE [LARGE SCALE GENOMIC DNA]</scope>
    <source>
        <strain evidence="11 12">TLL-A4</strain>
    </source>
</reference>
<dbReference type="GO" id="GO:0004190">
    <property type="term" value="F:aspartic-type endopeptidase activity"/>
    <property type="evidence" value="ECO:0007669"/>
    <property type="project" value="UniProtKB-UniRule"/>
</dbReference>
<evidence type="ECO:0000256" key="4">
    <source>
        <dbReference type="ARBA" id="ARBA00022692"/>
    </source>
</evidence>
<keyword evidence="3 9" id="KW-0645">Protease</keyword>
<keyword evidence="8 9" id="KW-0472">Membrane</keyword>
<evidence type="ECO:0000256" key="2">
    <source>
        <dbReference type="ARBA" id="ARBA00022475"/>
    </source>
</evidence>
<keyword evidence="12" id="KW-1185">Reference proteome</keyword>
<name>A0A4V1D1J3_9BACT</name>
<evidence type="ECO:0000313" key="11">
    <source>
        <dbReference type="EMBL" id="QCD35407.1"/>
    </source>
</evidence>
<accession>A0A4V1D1J3</accession>
<dbReference type="EMBL" id="CP039393">
    <property type="protein sequence ID" value="QCD35407.1"/>
    <property type="molecule type" value="Genomic_DNA"/>
</dbReference>
<evidence type="ECO:0000256" key="6">
    <source>
        <dbReference type="ARBA" id="ARBA00022801"/>
    </source>
</evidence>
<evidence type="ECO:0000256" key="1">
    <source>
        <dbReference type="ARBA" id="ARBA00006139"/>
    </source>
</evidence>
<protein>
    <recommendedName>
        <fullName evidence="9">Lipoprotein signal peptidase</fullName>
        <ecNumber evidence="9">3.4.23.36</ecNumber>
    </recommendedName>
    <alternativeName>
        <fullName evidence="9">Prolipoprotein signal peptidase</fullName>
    </alternativeName>
    <alternativeName>
        <fullName evidence="9">Signal peptidase II</fullName>
        <shortName evidence="9">SPase II</shortName>
    </alternativeName>
</protein>
<feature type="transmembrane region" description="Helical" evidence="9">
    <location>
        <begin position="169"/>
        <end position="194"/>
    </location>
</feature>
<comment type="similarity">
    <text evidence="1 9 10">Belongs to the peptidase A8 family.</text>
</comment>
<comment type="function">
    <text evidence="9">This protein specifically catalyzes the removal of signal peptides from prolipoproteins.</text>
</comment>
<feature type="transmembrane region" description="Helical" evidence="9">
    <location>
        <begin position="63"/>
        <end position="81"/>
    </location>
</feature>
<comment type="catalytic activity">
    <reaction evidence="9">
        <text>Release of signal peptides from bacterial membrane prolipoproteins. Hydrolyzes -Xaa-Yaa-Zaa-|-(S,diacylglyceryl)Cys-, in which Xaa is hydrophobic (preferably Leu), and Yaa (Ala or Ser) and Zaa (Gly or Ala) have small, neutral side chains.</text>
        <dbReference type="EC" id="3.4.23.36"/>
    </reaction>
</comment>
<dbReference type="UniPathway" id="UPA00665"/>
<feature type="active site" evidence="9">
    <location>
        <position position="180"/>
    </location>
</feature>
<sequence>MKLSKGWLATIIIIGVLLIDQIFKIWIKTHFYLGEEYKIADWFYLYFIENNGMAFGMEVGSKLFLTLFRIVAVAALIIYICRIKGKSYIKSGYIVCFALITAGAAGNIIDSVFYGLIFNNPYPPEVATMFPPEGGYAALFHGKVVDMLYFPLFSFYWPEWMPFVGGDHFLFFQPIFNIADAAITVGILVLIIFYSKYLSSPHKSEEIAESNDSNNK</sequence>
<dbReference type="OrthoDB" id="9810259at2"/>
<dbReference type="PANTHER" id="PTHR33695:SF1">
    <property type="entry name" value="LIPOPROTEIN SIGNAL PEPTIDASE"/>
    <property type="match status" value="1"/>
</dbReference>
<evidence type="ECO:0000256" key="10">
    <source>
        <dbReference type="RuleBase" id="RU004181"/>
    </source>
</evidence>
<keyword evidence="6 9" id="KW-0378">Hydrolase</keyword>
<dbReference type="InterPro" id="IPR001872">
    <property type="entry name" value="Peptidase_A8"/>
</dbReference>
<dbReference type="GO" id="GO:0005886">
    <property type="term" value="C:plasma membrane"/>
    <property type="evidence" value="ECO:0007669"/>
    <property type="project" value="UniProtKB-SubCell"/>
</dbReference>
<dbReference type="Proteomes" id="UP000297031">
    <property type="component" value="Chromosome"/>
</dbReference>
<keyword evidence="5 9" id="KW-0064">Aspartyl protease</keyword>
<dbReference type="PRINTS" id="PR00781">
    <property type="entry name" value="LIPOSIGPTASE"/>
</dbReference>
<keyword evidence="7 9" id="KW-1133">Transmembrane helix</keyword>
<evidence type="ECO:0000256" key="5">
    <source>
        <dbReference type="ARBA" id="ARBA00022750"/>
    </source>
</evidence>
<dbReference type="Pfam" id="PF01252">
    <property type="entry name" value="Peptidase_A8"/>
    <property type="match status" value="1"/>
</dbReference>
<proteinExistence type="inferred from homology"/>
<dbReference type="GO" id="GO:0006508">
    <property type="term" value="P:proteolysis"/>
    <property type="evidence" value="ECO:0007669"/>
    <property type="project" value="UniProtKB-KW"/>
</dbReference>
<evidence type="ECO:0000256" key="9">
    <source>
        <dbReference type="HAMAP-Rule" id="MF_00161"/>
    </source>
</evidence>
<keyword evidence="11" id="KW-0449">Lipoprotein</keyword>
<dbReference type="NCBIfam" id="NF011369">
    <property type="entry name" value="PRK14788.1"/>
    <property type="match status" value="1"/>
</dbReference>
<dbReference type="EC" id="3.4.23.36" evidence="9"/>
<comment type="subcellular location">
    <subcellularLocation>
        <location evidence="9">Cell membrane</location>
        <topology evidence="9">Multi-pass membrane protein</topology>
    </subcellularLocation>
</comment>